<evidence type="ECO:0008006" key="3">
    <source>
        <dbReference type="Google" id="ProtNLM"/>
    </source>
</evidence>
<organism evidence="1 2">
    <name type="scientific">Asanoa siamensis</name>
    <dbReference type="NCBI Taxonomy" id="926357"/>
    <lineage>
        <taxon>Bacteria</taxon>
        <taxon>Bacillati</taxon>
        <taxon>Actinomycetota</taxon>
        <taxon>Actinomycetes</taxon>
        <taxon>Micromonosporales</taxon>
        <taxon>Micromonosporaceae</taxon>
        <taxon>Asanoa</taxon>
    </lineage>
</organism>
<keyword evidence="2" id="KW-1185">Reference proteome</keyword>
<dbReference type="RefSeq" id="WP_203713431.1">
    <property type="nucleotide sequence ID" value="NZ_BONE01000021.1"/>
</dbReference>
<name>A0ABQ4CQE9_9ACTN</name>
<accession>A0ABQ4CQE9</accession>
<dbReference type="EMBL" id="BONE01000021">
    <property type="protein sequence ID" value="GIF73490.1"/>
    <property type="molecule type" value="Genomic_DNA"/>
</dbReference>
<proteinExistence type="predicted"/>
<dbReference type="Proteomes" id="UP000604117">
    <property type="component" value="Unassembled WGS sequence"/>
</dbReference>
<comment type="caution">
    <text evidence="1">The sequence shown here is derived from an EMBL/GenBank/DDBJ whole genome shotgun (WGS) entry which is preliminary data.</text>
</comment>
<sequence length="76" mass="7907">MWRQVDTGVVPALYAATSPEAEGGAYYGPAGFGELTGGPAPARLPRAATAETARHLWEVSAELSGVHYDAVSHPGR</sequence>
<gene>
    <name evidence="1" type="ORF">Asi02nite_30080</name>
</gene>
<reference evidence="1 2" key="1">
    <citation type="submission" date="2021-01" db="EMBL/GenBank/DDBJ databases">
        <title>Whole genome shotgun sequence of Asanoa siamensis NBRC 107932.</title>
        <authorList>
            <person name="Komaki H."/>
            <person name="Tamura T."/>
        </authorList>
    </citation>
    <scope>NUCLEOTIDE SEQUENCE [LARGE SCALE GENOMIC DNA]</scope>
    <source>
        <strain evidence="1 2">NBRC 107932</strain>
    </source>
</reference>
<protein>
    <recommendedName>
        <fullName evidence="3">Short chain dehydrogenase</fullName>
    </recommendedName>
</protein>
<evidence type="ECO:0000313" key="1">
    <source>
        <dbReference type="EMBL" id="GIF73490.1"/>
    </source>
</evidence>
<evidence type="ECO:0000313" key="2">
    <source>
        <dbReference type="Proteomes" id="UP000604117"/>
    </source>
</evidence>